<dbReference type="Pfam" id="PF11984">
    <property type="entry name" value="DUF3485"/>
    <property type="match status" value="1"/>
</dbReference>
<dbReference type="KEGG" id="mpt:Mpe_A0721"/>
<organism evidence="2 3">
    <name type="scientific">Methylibium petroleiphilum (strain ATCC BAA-1232 / LMG 22953 / PM1)</name>
    <dbReference type="NCBI Taxonomy" id="420662"/>
    <lineage>
        <taxon>Bacteria</taxon>
        <taxon>Pseudomonadati</taxon>
        <taxon>Pseudomonadota</taxon>
        <taxon>Betaproteobacteria</taxon>
        <taxon>Burkholderiales</taxon>
        <taxon>Sphaerotilaceae</taxon>
        <taxon>Methylibium</taxon>
    </lineage>
</organism>
<dbReference type="EMBL" id="CP000555">
    <property type="protein sequence ID" value="ABM93683.1"/>
    <property type="molecule type" value="Genomic_DNA"/>
</dbReference>
<reference evidence="2 3" key="1">
    <citation type="journal article" date="2007" name="J. Bacteriol.">
        <title>Whole-genome analysis of the methyl tert-butyl ether-degrading beta-proteobacterium Methylibium petroleiphilum PM1.</title>
        <authorList>
            <person name="Kane S.R."/>
            <person name="Chakicherla A.Y."/>
            <person name="Chain P.S.G."/>
            <person name="Schmidt R."/>
            <person name="Shin M.W."/>
            <person name="Legler T.C."/>
            <person name="Scow K.M."/>
            <person name="Larimer F.W."/>
            <person name="Lucas S.M."/>
            <person name="Richardson P.M."/>
            <person name="Hristova K.R."/>
        </authorList>
    </citation>
    <scope>NUCLEOTIDE SEQUENCE [LARGE SCALE GENOMIC DNA]</scope>
    <source>
        <strain evidence="3">ATCC BAA-1232 / LMG 22953 / PM1</strain>
    </source>
</reference>
<dbReference type="AlphaFoldDB" id="A2SDP4"/>
<gene>
    <name evidence="2" type="ordered locus">Mpe_A0721</name>
</gene>
<dbReference type="STRING" id="420662.Mpe_A0721"/>
<feature type="domain" description="Methanolan biosynthesis EpsI" evidence="1">
    <location>
        <begin position="24"/>
        <end position="242"/>
    </location>
</feature>
<evidence type="ECO:0000259" key="1">
    <source>
        <dbReference type="Pfam" id="PF11984"/>
    </source>
</evidence>
<name>A2SDP4_METPP</name>
<dbReference type="InterPro" id="IPR014263">
    <property type="entry name" value="Methanolan_biosynth_EpsI"/>
</dbReference>
<dbReference type="RefSeq" id="WP_011828321.1">
    <property type="nucleotide sequence ID" value="NC_008825.1"/>
</dbReference>
<dbReference type="NCBIfam" id="TIGR02914">
    <property type="entry name" value="EpsI_fam"/>
    <property type="match status" value="1"/>
</dbReference>
<sequence>MSAALTTPTASAGARAGLSWRSSLAVFLLMLLAAVAAWQLTPRALPGAAGAGPLPQLELAVPPVIGEWRLVPSLREQVDLAVDRDGERLISQPYDQTLLRTYQNVRGEQILLAVAYTRQQSQEVKVHRPEVCYTAVGFEVLSLDPARLGVAAAGTQPVDGMRMVARSMHHTEAVSYWIRMGGIYSQNAFDTRLHLLAEGLQGRLRDGALVRASRIVADPREAAAAYPQIERFLSEFTAALTPEVRALLLL</sequence>
<proteinExistence type="predicted"/>
<protein>
    <recommendedName>
        <fullName evidence="1">Methanolan biosynthesis EpsI domain-containing protein</fullName>
    </recommendedName>
</protein>
<dbReference type="HOGENOM" id="CLU_1204329_0_0_4"/>
<accession>A2SDP4</accession>
<dbReference type="Proteomes" id="UP000000366">
    <property type="component" value="Chromosome"/>
</dbReference>
<evidence type="ECO:0000313" key="3">
    <source>
        <dbReference type="Proteomes" id="UP000000366"/>
    </source>
</evidence>
<keyword evidence="3" id="KW-1185">Reference proteome</keyword>
<dbReference type="eggNOG" id="COG1269">
    <property type="taxonomic scope" value="Bacteria"/>
</dbReference>
<evidence type="ECO:0000313" key="2">
    <source>
        <dbReference type="EMBL" id="ABM93683.1"/>
    </source>
</evidence>